<dbReference type="Pfam" id="PF03315">
    <property type="entry name" value="SDH_beta"/>
    <property type="match status" value="1"/>
</dbReference>
<organism evidence="12 13">
    <name type="scientific">Longimicrobium terrae</name>
    <dbReference type="NCBI Taxonomy" id="1639882"/>
    <lineage>
        <taxon>Bacteria</taxon>
        <taxon>Pseudomonadati</taxon>
        <taxon>Gemmatimonadota</taxon>
        <taxon>Longimicrobiia</taxon>
        <taxon>Longimicrobiales</taxon>
        <taxon>Longimicrobiaceae</taxon>
        <taxon>Longimicrobium</taxon>
    </lineage>
</organism>
<dbReference type="CDD" id="cd04903">
    <property type="entry name" value="ACT_LSD"/>
    <property type="match status" value="1"/>
</dbReference>
<evidence type="ECO:0000256" key="10">
    <source>
        <dbReference type="RuleBase" id="RU366059"/>
    </source>
</evidence>
<evidence type="ECO:0000256" key="3">
    <source>
        <dbReference type="ARBA" id="ARBA00022432"/>
    </source>
</evidence>
<evidence type="ECO:0000313" key="13">
    <source>
        <dbReference type="Proteomes" id="UP000582837"/>
    </source>
</evidence>
<dbReference type="Pfam" id="PF01842">
    <property type="entry name" value="ACT"/>
    <property type="match status" value="1"/>
</dbReference>
<evidence type="ECO:0000313" key="12">
    <source>
        <dbReference type="EMBL" id="MBB6073076.1"/>
    </source>
</evidence>
<name>A0A841H5B4_9BACT</name>
<dbReference type="InterPro" id="IPR004643">
    <property type="entry name" value="Fe-S_L-Ser_bsu"/>
</dbReference>
<dbReference type="InterPro" id="IPR051318">
    <property type="entry name" value="Fe-S_L-Ser"/>
</dbReference>
<keyword evidence="13" id="KW-1185">Reference proteome</keyword>
<dbReference type="GO" id="GO:0003941">
    <property type="term" value="F:L-serine ammonia-lyase activity"/>
    <property type="evidence" value="ECO:0007669"/>
    <property type="project" value="UniProtKB-UniRule"/>
</dbReference>
<dbReference type="GO" id="GO:0006094">
    <property type="term" value="P:gluconeogenesis"/>
    <property type="evidence" value="ECO:0007669"/>
    <property type="project" value="UniProtKB-KW"/>
</dbReference>
<protein>
    <recommendedName>
        <fullName evidence="10">L-serine dehydratase</fullName>
        <ecNumber evidence="10">4.3.1.17</ecNumber>
    </recommendedName>
</protein>
<dbReference type="PANTHER" id="PTHR30182:SF12">
    <property type="entry name" value="L-SERINE DEHYDRATASE, BETA CHAIN-RELATED"/>
    <property type="match status" value="1"/>
</dbReference>
<evidence type="ECO:0000256" key="1">
    <source>
        <dbReference type="ARBA" id="ARBA00001966"/>
    </source>
</evidence>
<dbReference type="InterPro" id="IPR002912">
    <property type="entry name" value="ACT_dom"/>
</dbReference>
<proteinExistence type="inferred from homology"/>
<dbReference type="NCBIfam" id="TIGR00719">
    <property type="entry name" value="sda_beta"/>
    <property type="match status" value="1"/>
</dbReference>
<gene>
    <name evidence="12" type="ORF">HNQ61_004743</name>
</gene>
<keyword evidence="4 10" id="KW-0004">4Fe-4S</keyword>
<dbReference type="InterPro" id="IPR045865">
    <property type="entry name" value="ACT-like_dom_sf"/>
</dbReference>
<dbReference type="AlphaFoldDB" id="A0A841H5B4"/>
<dbReference type="EC" id="4.3.1.17" evidence="10"/>
<dbReference type="PIRSF" id="PIRSF036692">
    <property type="entry name" value="SDH_B"/>
    <property type="match status" value="1"/>
</dbReference>
<dbReference type="Gene3D" id="3.30.70.260">
    <property type="match status" value="1"/>
</dbReference>
<keyword evidence="3 10" id="KW-0312">Gluconeogenesis</keyword>
<evidence type="ECO:0000256" key="7">
    <source>
        <dbReference type="ARBA" id="ARBA00023014"/>
    </source>
</evidence>
<evidence type="ECO:0000259" key="11">
    <source>
        <dbReference type="PROSITE" id="PS51671"/>
    </source>
</evidence>
<keyword evidence="5 10" id="KW-0479">Metal-binding</keyword>
<reference evidence="12 13" key="1">
    <citation type="submission" date="2020-08" db="EMBL/GenBank/DDBJ databases">
        <title>Genomic Encyclopedia of Type Strains, Phase IV (KMG-IV): sequencing the most valuable type-strain genomes for metagenomic binning, comparative biology and taxonomic classification.</title>
        <authorList>
            <person name="Goeker M."/>
        </authorList>
    </citation>
    <scope>NUCLEOTIDE SEQUENCE [LARGE SCALE GENOMIC DNA]</scope>
    <source>
        <strain evidence="12 13">DSM 29007</strain>
    </source>
</reference>
<dbReference type="SUPFAM" id="SSF143548">
    <property type="entry name" value="Serine metabolism enzymes domain"/>
    <property type="match status" value="1"/>
</dbReference>
<evidence type="ECO:0000256" key="5">
    <source>
        <dbReference type="ARBA" id="ARBA00022723"/>
    </source>
</evidence>
<dbReference type="SUPFAM" id="SSF55021">
    <property type="entry name" value="ACT-like"/>
    <property type="match status" value="1"/>
</dbReference>
<comment type="catalytic activity">
    <reaction evidence="9 10">
        <text>L-serine = pyruvate + NH4(+)</text>
        <dbReference type="Rhea" id="RHEA:19169"/>
        <dbReference type="ChEBI" id="CHEBI:15361"/>
        <dbReference type="ChEBI" id="CHEBI:28938"/>
        <dbReference type="ChEBI" id="CHEBI:33384"/>
        <dbReference type="EC" id="4.3.1.17"/>
    </reaction>
</comment>
<keyword evidence="6 10" id="KW-0408">Iron</keyword>
<keyword evidence="8 10" id="KW-0456">Lyase</keyword>
<evidence type="ECO:0000256" key="6">
    <source>
        <dbReference type="ARBA" id="ARBA00023004"/>
    </source>
</evidence>
<evidence type="ECO:0000256" key="8">
    <source>
        <dbReference type="ARBA" id="ARBA00023239"/>
    </source>
</evidence>
<dbReference type="GO" id="GO:0046872">
    <property type="term" value="F:metal ion binding"/>
    <property type="evidence" value="ECO:0007669"/>
    <property type="project" value="UniProtKB-KW"/>
</dbReference>
<comment type="caution">
    <text evidence="12">The sequence shown here is derived from an EMBL/GenBank/DDBJ whole genome shotgun (WGS) entry which is preliminary data.</text>
</comment>
<dbReference type="PROSITE" id="PS51671">
    <property type="entry name" value="ACT"/>
    <property type="match status" value="1"/>
</dbReference>
<dbReference type="InterPro" id="IPR029009">
    <property type="entry name" value="ASB_dom_sf"/>
</dbReference>
<comment type="similarity">
    <text evidence="2 10">Belongs to the iron-sulfur dependent L-serine dehydratase family.</text>
</comment>
<dbReference type="PANTHER" id="PTHR30182">
    <property type="entry name" value="L-SERINE DEHYDRATASE"/>
    <property type="match status" value="1"/>
</dbReference>
<evidence type="ECO:0000256" key="4">
    <source>
        <dbReference type="ARBA" id="ARBA00022485"/>
    </source>
</evidence>
<evidence type="ECO:0000256" key="9">
    <source>
        <dbReference type="ARBA" id="ARBA00049406"/>
    </source>
</evidence>
<dbReference type="GO" id="GO:0051539">
    <property type="term" value="F:4 iron, 4 sulfur cluster binding"/>
    <property type="evidence" value="ECO:0007669"/>
    <property type="project" value="UniProtKB-UniRule"/>
</dbReference>
<dbReference type="EMBL" id="JACHIA010000021">
    <property type="protein sequence ID" value="MBB6073076.1"/>
    <property type="molecule type" value="Genomic_DNA"/>
</dbReference>
<evidence type="ECO:0000256" key="2">
    <source>
        <dbReference type="ARBA" id="ARBA00008636"/>
    </source>
</evidence>
<keyword evidence="7 10" id="KW-0411">Iron-sulfur</keyword>
<feature type="domain" description="ACT" evidence="11">
    <location>
        <begin position="136"/>
        <end position="208"/>
    </location>
</feature>
<dbReference type="InterPro" id="IPR005131">
    <property type="entry name" value="Ser_deHydtase_bsu"/>
</dbReference>
<dbReference type="Proteomes" id="UP000582837">
    <property type="component" value="Unassembled WGS sequence"/>
</dbReference>
<comment type="cofactor">
    <cofactor evidence="1 10">
        <name>[4Fe-4S] cluster</name>
        <dbReference type="ChEBI" id="CHEBI:49883"/>
    </cofactor>
</comment>
<sequence length="210" mass="22082">MVGPSSSHTAGACRLGLIARAVAGGTPDRVRIQLHGSFAATGEGHGTHRAIVGGLVGLAPDDLRLREGYEEARAAGLTWEFEEIDLGDEAHPNTAIFHIDRADDSLVVRGASLGGGRVEVSEIDGFPVALGGAYHTVVLLAHDEPGTIAAVATILSAHHVNLATMRVDRTGRHQDALMTIEADEPVSDAALGAIRSFPWLRWARAVPRIA</sequence>
<dbReference type="Gene3D" id="3.30.1330.90">
    <property type="entry name" value="D-3-phosphoglycerate dehydrogenase, domain 3"/>
    <property type="match status" value="1"/>
</dbReference>
<accession>A0A841H5B4</accession>